<evidence type="ECO:0000313" key="2">
    <source>
        <dbReference type="EMBL" id="CAF0981424.1"/>
    </source>
</evidence>
<reference evidence="3" key="1">
    <citation type="submission" date="2021-02" db="EMBL/GenBank/DDBJ databases">
        <authorList>
            <person name="Nowell W R."/>
        </authorList>
    </citation>
    <scope>NUCLEOTIDE SEQUENCE</scope>
</reference>
<dbReference type="Proteomes" id="UP000663829">
    <property type="component" value="Unassembled WGS sequence"/>
</dbReference>
<accession>A0A814V9I8</accession>
<keyword evidence="1" id="KW-0732">Signal</keyword>
<feature type="chain" id="PRO_5036410955" evidence="1">
    <location>
        <begin position="27"/>
        <end position="90"/>
    </location>
</feature>
<evidence type="ECO:0000256" key="1">
    <source>
        <dbReference type="SAM" id="SignalP"/>
    </source>
</evidence>
<evidence type="ECO:0000313" key="4">
    <source>
        <dbReference type="EMBL" id="CAF3752082.1"/>
    </source>
</evidence>
<comment type="caution">
    <text evidence="3">The sequence shown here is derived from an EMBL/GenBank/DDBJ whole genome shotgun (WGS) entry which is preliminary data.</text>
</comment>
<dbReference type="Proteomes" id="UP000682733">
    <property type="component" value="Unassembled WGS sequence"/>
</dbReference>
<feature type="signal peptide" evidence="1">
    <location>
        <begin position="1"/>
        <end position="26"/>
    </location>
</feature>
<keyword evidence="6" id="KW-1185">Reference proteome</keyword>
<dbReference type="Proteomes" id="UP000681722">
    <property type="component" value="Unassembled WGS sequence"/>
</dbReference>
<dbReference type="Proteomes" id="UP000677228">
    <property type="component" value="Unassembled WGS sequence"/>
</dbReference>
<dbReference type="EMBL" id="CAJNOQ010008095">
    <property type="protein sequence ID" value="CAF1188060.1"/>
    <property type="molecule type" value="Genomic_DNA"/>
</dbReference>
<sequence length="90" mass="10508">MQNKVVGMVFVLTIFTLCLMVKQINAGDISIECTQKCIKYWECRLKGLFIFGDCDDSGCDCSKFAWQSKRYLDAYANVRSNKRYFHQDKE</sequence>
<protein>
    <submittedName>
        <fullName evidence="3">Uncharacterized protein</fullName>
    </submittedName>
</protein>
<proteinExistence type="predicted"/>
<evidence type="ECO:0000313" key="3">
    <source>
        <dbReference type="EMBL" id="CAF1188060.1"/>
    </source>
</evidence>
<name>A0A814V9I8_9BILA</name>
<evidence type="ECO:0000313" key="6">
    <source>
        <dbReference type="Proteomes" id="UP000663829"/>
    </source>
</evidence>
<dbReference type="EMBL" id="CAJOBA010005705">
    <property type="protein sequence ID" value="CAF3752082.1"/>
    <property type="molecule type" value="Genomic_DNA"/>
</dbReference>
<organism evidence="3 6">
    <name type="scientific">Didymodactylos carnosus</name>
    <dbReference type="NCBI Taxonomy" id="1234261"/>
    <lineage>
        <taxon>Eukaryota</taxon>
        <taxon>Metazoa</taxon>
        <taxon>Spiralia</taxon>
        <taxon>Gnathifera</taxon>
        <taxon>Rotifera</taxon>
        <taxon>Eurotatoria</taxon>
        <taxon>Bdelloidea</taxon>
        <taxon>Philodinida</taxon>
        <taxon>Philodinidae</taxon>
        <taxon>Didymodactylos</taxon>
    </lineage>
</organism>
<dbReference type="EMBL" id="CAJNOK010005698">
    <property type="protein sequence ID" value="CAF0981424.1"/>
    <property type="molecule type" value="Genomic_DNA"/>
</dbReference>
<evidence type="ECO:0000313" key="5">
    <source>
        <dbReference type="EMBL" id="CAF3952320.1"/>
    </source>
</evidence>
<dbReference type="AlphaFoldDB" id="A0A814V9I8"/>
<gene>
    <name evidence="3" type="ORF">GPM918_LOCUS23058</name>
    <name evidence="2" type="ORF">OVA965_LOCUS13608</name>
    <name evidence="5" type="ORF">SRO942_LOCUS23057</name>
    <name evidence="4" type="ORF">TMI583_LOCUS13613</name>
</gene>
<dbReference type="EMBL" id="CAJOBC010008096">
    <property type="protein sequence ID" value="CAF3952320.1"/>
    <property type="molecule type" value="Genomic_DNA"/>
</dbReference>